<keyword evidence="3" id="KW-1185">Reference proteome</keyword>
<protein>
    <submittedName>
        <fullName evidence="2">Uncharacterized protein</fullName>
    </submittedName>
</protein>
<organism evidence="2 3">
    <name type="scientific">Pocillopora damicornis</name>
    <name type="common">Cauliflower coral</name>
    <name type="synonym">Millepora damicornis</name>
    <dbReference type="NCBI Taxonomy" id="46731"/>
    <lineage>
        <taxon>Eukaryota</taxon>
        <taxon>Metazoa</taxon>
        <taxon>Cnidaria</taxon>
        <taxon>Anthozoa</taxon>
        <taxon>Hexacorallia</taxon>
        <taxon>Scleractinia</taxon>
        <taxon>Astrocoeniina</taxon>
        <taxon>Pocilloporidae</taxon>
        <taxon>Pocillopora</taxon>
    </lineage>
</organism>
<evidence type="ECO:0000313" key="3">
    <source>
        <dbReference type="Proteomes" id="UP000275408"/>
    </source>
</evidence>
<proteinExistence type="predicted"/>
<reference evidence="2 3" key="1">
    <citation type="journal article" date="2018" name="Sci. Rep.">
        <title>Comparative analysis of the Pocillopora damicornis genome highlights role of immune system in coral evolution.</title>
        <authorList>
            <person name="Cunning R."/>
            <person name="Bay R.A."/>
            <person name="Gillette P."/>
            <person name="Baker A.C."/>
            <person name="Traylor-Knowles N."/>
        </authorList>
    </citation>
    <scope>NUCLEOTIDE SEQUENCE [LARGE SCALE GENOMIC DNA]</scope>
    <source>
        <strain evidence="2">RSMAS</strain>
        <tissue evidence="2">Whole animal</tissue>
    </source>
</reference>
<evidence type="ECO:0000256" key="1">
    <source>
        <dbReference type="SAM" id="MobiDB-lite"/>
    </source>
</evidence>
<gene>
    <name evidence="2" type="ORF">pdam_00021242</name>
</gene>
<dbReference type="EMBL" id="RCHS01001074">
    <property type="protein sequence ID" value="RMX55351.1"/>
    <property type="molecule type" value="Genomic_DNA"/>
</dbReference>
<sequence length="112" mass="13003">MQFDETDLISNQSARQVPPQRPVQSVAEILQKNLKKRCVTQEDLRHLMKESERIAFWVSKTSFLEQQLNGNTEELERMRGRVNYGRAMESGATDHTGWNKKRIKQAPIDTDS</sequence>
<accession>A0A3M6UNZ4</accession>
<feature type="region of interest" description="Disordered" evidence="1">
    <location>
        <begin position="1"/>
        <end position="23"/>
    </location>
</feature>
<dbReference type="Proteomes" id="UP000275408">
    <property type="component" value="Unassembled WGS sequence"/>
</dbReference>
<name>A0A3M6UNZ4_POCDA</name>
<dbReference type="AlphaFoldDB" id="A0A3M6UNZ4"/>
<evidence type="ECO:0000313" key="2">
    <source>
        <dbReference type="EMBL" id="RMX55351.1"/>
    </source>
</evidence>
<comment type="caution">
    <text evidence="2">The sequence shown here is derived from an EMBL/GenBank/DDBJ whole genome shotgun (WGS) entry which is preliminary data.</text>
</comment>
<feature type="region of interest" description="Disordered" evidence="1">
    <location>
        <begin position="88"/>
        <end position="112"/>
    </location>
</feature>